<dbReference type="OrthoDB" id="9809589at2"/>
<feature type="signal peptide" evidence="2">
    <location>
        <begin position="1"/>
        <end position="30"/>
    </location>
</feature>
<accession>A0A380WRL5</accession>
<feature type="region of interest" description="Disordered" evidence="1">
    <location>
        <begin position="44"/>
        <end position="137"/>
    </location>
</feature>
<feature type="compositionally biased region" description="Acidic residues" evidence="1">
    <location>
        <begin position="98"/>
        <end position="109"/>
    </location>
</feature>
<evidence type="ECO:0008006" key="5">
    <source>
        <dbReference type="Google" id="ProtNLM"/>
    </source>
</evidence>
<dbReference type="EMBL" id="UFSM01000001">
    <property type="protein sequence ID" value="SUU90946.1"/>
    <property type="molecule type" value="Genomic_DNA"/>
</dbReference>
<feature type="chain" id="PRO_5016714736" description="Fibronectin attachment protein" evidence="2">
    <location>
        <begin position="31"/>
        <end position="289"/>
    </location>
</feature>
<sequence length="289" mass="30730">MRPKTETAPRGALRLAALGLAASLVMPLHASTAFALSEIKREEIPAPVMPPKPASEQDAVPEKSVPMPDPIQTPATTAPSGTANPAGTENPGGTETPADTEEPGDDQPAEPDATPTEPGGATGPAAPNLDPEGPLPEIVYDLSRLPEPVARMRSLLVEAAKTGDIEKLRPLVGQGEAMPQLSFGDIEGDPIAFIKGLSGDGEGQEILAIMEEVLNAGYVHLGEGTDEDLYVWPYFFGIPLDKLDPRQKVELFKIVTAGDYEDMKQYGAYVFYRLGITPEGRWAFFVAGD</sequence>
<evidence type="ECO:0000256" key="2">
    <source>
        <dbReference type="SAM" id="SignalP"/>
    </source>
</evidence>
<dbReference type="AlphaFoldDB" id="A0A380WRL5"/>
<protein>
    <recommendedName>
        <fullName evidence="5">Fibronectin attachment protein</fullName>
    </recommendedName>
</protein>
<name>A0A380WRL5_AMIAI</name>
<reference evidence="3 4" key="1">
    <citation type="submission" date="2018-06" db="EMBL/GenBank/DDBJ databases">
        <authorList>
            <consortium name="Pathogen Informatics"/>
            <person name="Doyle S."/>
        </authorList>
    </citation>
    <scope>NUCLEOTIDE SEQUENCE [LARGE SCALE GENOMIC DNA]</scope>
    <source>
        <strain evidence="3 4">NCTC10684</strain>
    </source>
</reference>
<evidence type="ECO:0000313" key="4">
    <source>
        <dbReference type="Proteomes" id="UP000254701"/>
    </source>
</evidence>
<proteinExistence type="predicted"/>
<evidence type="ECO:0000256" key="1">
    <source>
        <dbReference type="SAM" id="MobiDB-lite"/>
    </source>
</evidence>
<evidence type="ECO:0000313" key="3">
    <source>
        <dbReference type="EMBL" id="SUU90946.1"/>
    </source>
</evidence>
<keyword evidence="2" id="KW-0732">Signal</keyword>
<feature type="compositionally biased region" description="Polar residues" evidence="1">
    <location>
        <begin position="73"/>
        <end position="93"/>
    </location>
</feature>
<gene>
    <name evidence="3" type="ORF">NCTC10684_04206</name>
</gene>
<dbReference type="RefSeq" id="WP_115732883.1">
    <property type="nucleotide sequence ID" value="NZ_BAAAVY010000037.1"/>
</dbReference>
<organism evidence="3 4">
    <name type="scientific">Aminobacter aminovorans</name>
    <name type="common">Chelatobacter heintzii</name>
    <dbReference type="NCBI Taxonomy" id="83263"/>
    <lineage>
        <taxon>Bacteria</taxon>
        <taxon>Pseudomonadati</taxon>
        <taxon>Pseudomonadota</taxon>
        <taxon>Alphaproteobacteria</taxon>
        <taxon>Hyphomicrobiales</taxon>
        <taxon>Phyllobacteriaceae</taxon>
        <taxon>Aminobacter</taxon>
    </lineage>
</organism>
<dbReference type="Proteomes" id="UP000254701">
    <property type="component" value="Unassembled WGS sequence"/>
</dbReference>